<protein>
    <recommendedName>
        <fullName evidence="3">PRTRC system protein B</fullName>
    </recommendedName>
</protein>
<sequence>MIDSDGMQLGEYIDVPECIEIMRSQLSPKKIETKTDDLELLPSNVILNNSKALVWHKPSHKGIFWYRSHNAKTEFSIIYPALLFCLKKGKQGEPNGLIVFALPSNQRPNENTHLYHAPLMNIYSNGAVCQGNATLPKKIISIAECMNDVEKTVLASNFTHVNHEKTLKAKEVVTTQNLLAFWSAKANTKSLSNAKVRMRELNRFMRLGEFLSSAL</sequence>
<comment type="caution">
    <text evidence="1">The sequence shown here is derived from an EMBL/GenBank/DDBJ whole genome shotgun (WGS) entry which is preliminary data.</text>
</comment>
<gene>
    <name evidence="1" type="ORF">PQI24_19245</name>
</gene>
<name>A0ABU8SYR0_9GAMM</name>
<organism evidence="1 2">
    <name type="scientific">Pseudoalteromonas lipolytica</name>
    <dbReference type="NCBI Taxonomy" id="570156"/>
    <lineage>
        <taxon>Bacteria</taxon>
        <taxon>Pseudomonadati</taxon>
        <taxon>Pseudomonadota</taxon>
        <taxon>Gammaproteobacteria</taxon>
        <taxon>Alteromonadales</taxon>
        <taxon>Pseudoalteromonadaceae</taxon>
        <taxon>Pseudoalteromonas</taxon>
    </lineage>
</organism>
<evidence type="ECO:0008006" key="3">
    <source>
        <dbReference type="Google" id="ProtNLM"/>
    </source>
</evidence>
<dbReference type="InterPro" id="IPR032787">
    <property type="entry name" value="Prok-E2_D"/>
</dbReference>
<reference evidence="1 2" key="1">
    <citation type="submission" date="2023-01" db="EMBL/GenBank/DDBJ databases">
        <title>Trichodesmium-associated heterotrophic epibiont bacteria.</title>
        <authorList>
            <person name="Cleveland C.S."/>
            <person name="Webb E.A."/>
        </authorList>
    </citation>
    <scope>NUCLEOTIDE SEQUENCE [LARGE SCALE GENOMIC DNA]</scope>
    <source>
        <strain evidence="1 2">USCH2</strain>
    </source>
</reference>
<evidence type="ECO:0000313" key="1">
    <source>
        <dbReference type="EMBL" id="MEJ6498176.1"/>
    </source>
</evidence>
<proteinExistence type="predicted"/>
<accession>A0ABU8SYR0</accession>
<dbReference type="Pfam" id="PF14460">
    <property type="entry name" value="Prok-E2_D"/>
    <property type="match status" value="1"/>
</dbReference>
<dbReference type="RefSeq" id="WP_339982263.1">
    <property type="nucleotide sequence ID" value="NZ_JAQPZS010000025.1"/>
</dbReference>
<evidence type="ECO:0000313" key="2">
    <source>
        <dbReference type="Proteomes" id="UP001377972"/>
    </source>
</evidence>
<keyword evidence="2" id="KW-1185">Reference proteome</keyword>
<dbReference type="EMBL" id="JAQPZS010000025">
    <property type="protein sequence ID" value="MEJ6498176.1"/>
    <property type="molecule type" value="Genomic_DNA"/>
</dbReference>
<dbReference type="Proteomes" id="UP001377972">
    <property type="component" value="Unassembled WGS sequence"/>
</dbReference>